<accession>A0A699T2T6</accession>
<keyword evidence="1" id="KW-0175">Coiled coil</keyword>
<sequence length="102" mass="11600">EGELPPPPADLDTSSDSEPEVKADDEDGDEATVGIITQTSYSVPPFSEHDKLKQSVSTLEDQMRGLMLKDKEEKERLKKKLRASQQEKEQIEQAFRQVIEWI</sequence>
<organism evidence="3">
    <name type="scientific">Tanacetum cinerariifolium</name>
    <name type="common">Dalmatian daisy</name>
    <name type="synonym">Chrysanthemum cinerariifolium</name>
    <dbReference type="NCBI Taxonomy" id="118510"/>
    <lineage>
        <taxon>Eukaryota</taxon>
        <taxon>Viridiplantae</taxon>
        <taxon>Streptophyta</taxon>
        <taxon>Embryophyta</taxon>
        <taxon>Tracheophyta</taxon>
        <taxon>Spermatophyta</taxon>
        <taxon>Magnoliopsida</taxon>
        <taxon>eudicotyledons</taxon>
        <taxon>Gunneridae</taxon>
        <taxon>Pentapetalae</taxon>
        <taxon>asterids</taxon>
        <taxon>campanulids</taxon>
        <taxon>Asterales</taxon>
        <taxon>Asteraceae</taxon>
        <taxon>Asteroideae</taxon>
        <taxon>Anthemideae</taxon>
        <taxon>Anthemidinae</taxon>
        <taxon>Tanacetum</taxon>
    </lineage>
</organism>
<feature type="compositionally biased region" description="Acidic residues" evidence="2">
    <location>
        <begin position="13"/>
        <end position="30"/>
    </location>
</feature>
<reference evidence="3" key="1">
    <citation type="journal article" date="2019" name="Sci. Rep.">
        <title>Draft genome of Tanacetum cinerariifolium, the natural source of mosquito coil.</title>
        <authorList>
            <person name="Yamashiro T."/>
            <person name="Shiraishi A."/>
            <person name="Satake H."/>
            <person name="Nakayama K."/>
        </authorList>
    </citation>
    <scope>NUCLEOTIDE SEQUENCE</scope>
</reference>
<protein>
    <submittedName>
        <fullName evidence="3">Uncharacterized protein</fullName>
    </submittedName>
</protein>
<dbReference type="AlphaFoldDB" id="A0A699T2T6"/>
<name>A0A699T2T6_TANCI</name>
<proteinExistence type="predicted"/>
<evidence type="ECO:0000313" key="3">
    <source>
        <dbReference type="EMBL" id="GFD03254.1"/>
    </source>
</evidence>
<evidence type="ECO:0000256" key="2">
    <source>
        <dbReference type="SAM" id="MobiDB-lite"/>
    </source>
</evidence>
<feature type="region of interest" description="Disordered" evidence="2">
    <location>
        <begin position="1"/>
        <end position="30"/>
    </location>
</feature>
<gene>
    <name evidence="3" type="ORF">Tci_875223</name>
</gene>
<comment type="caution">
    <text evidence="3">The sequence shown here is derived from an EMBL/GenBank/DDBJ whole genome shotgun (WGS) entry which is preliminary data.</text>
</comment>
<evidence type="ECO:0000256" key="1">
    <source>
        <dbReference type="SAM" id="Coils"/>
    </source>
</evidence>
<dbReference type="EMBL" id="BKCJ011203682">
    <property type="protein sequence ID" value="GFD03254.1"/>
    <property type="molecule type" value="Genomic_DNA"/>
</dbReference>
<feature type="coiled-coil region" evidence="1">
    <location>
        <begin position="49"/>
        <end position="97"/>
    </location>
</feature>
<feature type="non-terminal residue" evidence="3">
    <location>
        <position position="1"/>
    </location>
</feature>